<evidence type="ECO:0000256" key="2">
    <source>
        <dbReference type="SAM" id="Phobius"/>
    </source>
</evidence>
<dbReference type="InterPro" id="IPR006076">
    <property type="entry name" value="FAD-dep_OxRdtase"/>
</dbReference>
<keyword evidence="2" id="KW-0812">Transmembrane</keyword>
<dbReference type="Pfam" id="PF01266">
    <property type="entry name" value="DAO"/>
    <property type="match status" value="1"/>
</dbReference>
<dbReference type="InterPro" id="IPR036188">
    <property type="entry name" value="FAD/NAD-bd_sf"/>
</dbReference>
<evidence type="ECO:0000313" key="4">
    <source>
        <dbReference type="EMBL" id="WYK17741.1"/>
    </source>
</evidence>
<dbReference type="PANTHER" id="PTHR13847">
    <property type="entry name" value="SARCOSINE DEHYDROGENASE-RELATED"/>
    <property type="match status" value="1"/>
</dbReference>
<keyword evidence="2" id="KW-1133">Transmembrane helix</keyword>
<dbReference type="SUPFAM" id="SSF54373">
    <property type="entry name" value="FAD-linked reductases, C-terminal domain"/>
    <property type="match status" value="1"/>
</dbReference>
<evidence type="ECO:0000313" key="5">
    <source>
        <dbReference type="Proteomes" id="UP001281305"/>
    </source>
</evidence>
<name>A0ABZ2TDK2_9RHOB</name>
<evidence type="ECO:0000256" key="1">
    <source>
        <dbReference type="ARBA" id="ARBA00023002"/>
    </source>
</evidence>
<gene>
    <name evidence="4" type="ORF">RZS32_015250</name>
</gene>
<sequence length="408" mass="44591">MKTDVQVAVIGGGIVGASVLYWLAKLGWTDTVLLERRELTSGSTWHAAGNTTYFGPYPKMTALFAGSIRTYLQAQEETGQSVGFHETGSLRLAATERELELFHVYAPRYEAMRIPFHIRSPEEVAALHPFIDVGAIHGAAHTPTDGHVDPTGATTALAQAARQLGASIERHTPVGAISKTGNKWVLETVHGVVTADHVVVATSFWAREMLQPLGLNLPIYPTQHHEIITENLPEIAALDKELPSMRDSWVSCNVRQERDGLLIGIYEKEPEFWALDGIPPDFKEELLPPNLDPLMPHLERLMERMPLFAKAGIKVANNGPMCLTPDGLPLIGPLPSMEGLWLATGFNVGIGTGGGSAEILANWMVTGRPPKGLDAIHADRFGNDIGRDEATRSIRHVYARGYHLPDHI</sequence>
<dbReference type="Proteomes" id="UP001281305">
    <property type="component" value="Chromosome"/>
</dbReference>
<keyword evidence="5" id="KW-1185">Reference proteome</keyword>
<keyword evidence="1 4" id="KW-0560">Oxidoreductase</keyword>
<dbReference type="Gene3D" id="3.50.50.60">
    <property type="entry name" value="FAD/NAD(P)-binding domain"/>
    <property type="match status" value="1"/>
</dbReference>
<dbReference type="GO" id="GO:0016491">
    <property type="term" value="F:oxidoreductase activity"/>
    <property type="evidence" value="ECO:0007669"/>
    <property type="project" value="UniProtKB-KW"/>
</dbReference>
<accession>A0ABZ2TDK2</accession>
<dbReference type="EMBL" id="CP146606">
    <property type="protein sequence ID" value="WYK17741.1"/>
    <property type="molecule type" value="Genomic_DNA"/>
</dbReference>
<feature type="domain" description="FAD dependent oxidoreductase" evidence="3">
    <location>
        <begin position="7"/>
        <end position="363"/>
    </location>
</feature>
<evidence type="ECO:0000259" key="3">
    <source>
        <dbReference type="Pfam" id="PF01266"/>
    </source>
</evidence>
<proteinExistence type="predicted"/>
<protein>
    <submittedName>
        <fullName evidence="4">FAD-binding oxidoreductase</fullName>
        <ecNumber evidence="4">1.-.-.-</ecNumber>
    </submittedName>
</protein>
<dbReference type="RefSeq" id="WP_317054423.1">
    <property type="nucleotide sequence ID" value="NZ_CP146606.1"/>
</dbReference>
<dbReference type="Gene3D" id="3.30.9.10">
    <property type="entry name" value="D-Amino Acid Oxidase, subunit A, domain 2"/>
    <property type="match status" value="1"/>
</dbReference>
<organism evidence="4 5">
    <name type="scientific">Roseovarius rhodophyticola</name>
    <dbReference type="NCBI Taxonomy" id="3080827"/>
    <lineage>
        <taxon>Bacteria</taxon>
        <taxon>Pseudomonadati</taxon>
        <taxon>Pseudomonadota</taxon>
        <taxon>Alphaproteobacteria</taxon>
        <taxon>Rhodobacterales</taxon>
        <taxon>Roseobacteraceae</taxon>
        <taxon>Roseovarius</taxon>
    </lineage>
</organism>
<dbReference type="SUPFAM" id="SSF51905">
    <property type="entry name" value="FAD/NAD(P)-binding domain"/>
    <property type="match status" value="1"/>
</dbReference>
<feature type="transmembrane region" description="Helical" evidence="2">
    <location>
        <begin position="7"/>
        <end position="24"/>
    </location>
</feature>
<reference evidence="4 5" key="1">
    <citation type="submission" date="2024-02" db="EMBL/GenBank/DDBJ databases">
        <title>Roseovarius strain W115 nov., isolated from a marine algae.</title>
        <authorList>
            <person name="Lee M.W."/>
            <person name="Lee J.K."/>
            <person name="Kim J.M."/>
            <person name="Choi D.G."/>
            <person name="Baek J.H."/>
            <person name="Bayburt H."/>
            <person name="Jung J.J."/>
            <person name="Han D.M."/>
            <person name="Jeon C.O."/>
        </authorList>
    </citation>
    <scope>NUCLEOTIDE SEQUENCE [LARGE SCALE GENOMIC DNA]</scope>
    <source>
        <strain evidence="4 5">W115</strain>
    </source>
</reference>
<dbReference type="PANTHER" id="PTHR13847:SF187">
    <property type="entry name" value="DIMETHYLGLYCINE DEHYDROGENASE, MITOCHONDRIAL"/>
    <property type="match status" value="1"/>
</dbReference>
<keyword evidence="2" id="KW-0472">Membrane</keyword>
<dbReference type="EC" id="1.-.-.-" evidence="4"/>